<comment type="subcellular location">
    <subcellularLocation>
        <location evidence="1">Cell membrane</location>
        <topology evidence="1">Lipid-anchor</topology>
    </subcellularLocation>
</comment>
<protein>
    <submittedName>
        <fullName evidence="7">ABC transporter substrate-binding protein</fullName>
    </submittedName>
</protein>
<keyword evidence="4 5" id="KW-0732">Signal</keyword>
<evidence type="ECO:0000313" key="8">
    <source>
        <dbReference type="Proteomes" id="UP001595868"/>
    </source>
</evidence>
<dbReference type="InterPro" id="IPR039424">
    <property type="entry name" value="SBP_5"/>
</dbReference>
<evidence type="ECO:0000256" key="5">
    <source>
        <dbReference type="SAM" id="SignalP"/>
    </source>
</evidence>
<keyword evidence="8" id="KW-1185">Reference proteome</keyword>
<dbReference type="Proteomes" id="UP001595868">
    <property type="component" value="Unassembled WGS sequence"/>
</dbReference>
<feature type="domain" description="Solute-binding protein family 5" evidence="6">
    <location>
        <begin position="77"/>
        <end position="422"/>
    </location>
</feature>
<comment type="caution">
    <text evidence="7">The sequence shown here is derived from an EMBL/GenBank/DDBJ whole genome shotgun (WGS) entry which is preliminary data.</text>
</comment>
<accession>A0ABV8KQ17</accession>
<dbReference type="PIRSF" id="PIRSF002741">
    <property type="entry name" value="MppA"/>
    <property type="match status" value="1"/>
</dbReference>
<dbReference type="PANTHER" id="PTHR30290:SF9">
    <property type="entry name" value="OLIGOPEPTIDE-BINDING PROTEIN APPA"/>
    <property type="match status" value="1"/>
</dbReference>
<feature type="chain" id="PRO_5047263984" evidence="5">
    <location>
        <begin position="30"/>
        <end position="500"/>
    </location>
</feature>
<comment type="similarity">
    <text evidence="2">Belongs to the bacterial solute-binding protein 5 family.</text>
</comment>
<name>A0ABV8KQ17_9ACTN</name>
<evidence type="ECO:0000256" key="1">
    <source>
        <dbReference type="ARBA" id="ARBA00004193"/>
    </source>
</evidence>
<dbReference type="PROSITE" id="PS51257">
    <property type="entry name" value="PROKAR_LIPOPROTEIN"/>
    <property type="match status" value="1"/>
</dbReference>
<dbReference type="InterPro" id="IPR030678">
    <property type="entry name" value="Peptide/Ni-bd"/>
</dbReference>
<dbReference type="Pfam" id="PF00496">
    <property type="entry name" value="SBP_bac_5"/>
    <property type="match status" value="1"/>
</dbReference>
<sequence length="500" mass="54176">MIARTRLKSCLLAVALVAGLAGCGGSGDAESGDAVVRYAPQLFPVSLDVQQYPAEEAVQTTVQQALETLTVMKDGQPAPKLATSWEAPDPKTWVFHLRENVKFSDGTAFTAKDVKGSVERLISLKGSLNPLLASITAIDATDDRTVTFHTSAPLGTLPSTMSLVFVGQGDKVGSDAYWQKPIGTGPFTFESFDPDDKVVLRRNDGYWGPKAKVGTLQILDMPEVASRITALNNDEVDVLASIPPDQVGEVSGQDGISYGTGPSYNYYFIWFNQGTKPLDNVKVRQAMLHAINVQGTVSGLFGELGTVGRSPVTQAVFGSTPLEPYSYDPELAKRLLAEAGYPGGLSVSMQWPLEGGPNIRAMAQAFISDWAKAGIKVQPLEKERATWLKDFGALKWDLNLQTNTTGTGDADFTLNRLYTCAAKRMGYCNKDLDEILAKARASLDQNERKTLYAQADKILWEDAVGVFPVDLKNNYAVREKVKGFEMPVNGRPDFSTVSVG</sequence>
<evidence type="ECO:0000256" key="4">
    <source>
        <dbReference type="ARBA" id="ARBA00022729"/>
    </source>
</evidence>
<evidence type="ECO:0000259" key="6">
    <source>
        <dbReference type="Pfam" id="PF00496"/>
    </source>
</evidence>
<dbReference type="InterPro" id="IPR023765">
    <property type="entry name" value="SBP_5_CS"/>
</dbReference>
<dbReference type="Gene3D" id="3.40.190.10">
    <property type="entry name" value="Periplasmic binding protein-like II"/>
    <property type="match status" value="1"/>
</dbReference>
<reference evidence="8" key="1">
    <citation type="journal article" date="2019" name="Int. J. Syst. Evol. Microbiol.">
        <title>The Global Catalogue of Microorganisms (GCM) 10K type strain sequencing project: providing services to taxonomists for standard genome sequencing and annotation.</title>
        <authorList>
            <consortium name="The Broad Institute Genomics Platform"/>
            <consortium name="The Broad Institute Genome Sequencing Center for Infectious Disease"/>
            <person name="Wu L."/>
            <person name="Ma J."/>
        </authorList>
    </citation>
    <scope>NUCLEOTIDE SEQUENCE [LARGE SCALE GENOMIC DNA]</scope>
    <source>
        <strain evidence="8">2902at01</strain>
    </source>
</reference>
<dbReference type="Gene3D" id="3.10.105.10">
    <property type="entry name" value="Dipeptide-binding Protein, Domain 3"/>
    <property type="match status" value="1"/>
</dbReference>
<evidence type="ECO:0000256" key="2">
    <source>
        <dbReference type="ARBA" id="ARBA00005695"/>
    </source>
</evidence>
<dbReference type="CDD" id="cd00995">
    <property type="entry name" value="PBP2_NikA_DppA_OppA_like"/>
    <property type="match status" value="1"/>
</dbReference>
<dbReference type="InterPro" id="IPR000914">
    <property type="entry name" value="SBP_5_dom"/>
</dbReference>
<gene>
    <name evidence="7" type="ORF">ACFOX0_18980</name>
</gene>
<dbReference type="SUPFAM" id="SSF53850">
    <property type="entry name" value="Periplasmic binding protein-like II"/>
    <property type="match status" value="1"/>
</dbReference>
<dbReference type="PROSITE" id="PS01040">
    <property type="entry name" value="SBP_BACTERIAL_5"/>
    <property type="match status" value="1"/>
</dbReference>
<proteinExistence type="inferred from homology"/>
<dbReference type="PANTHER" id="PTHR30290">
    <property type="entry name" value="PERIPLASMIC BINDING COMPONENT OF ABC TRANSPORTER"/>
    <property type="match status" value="1"/>
</dbReference>
<keyword evidence="3" id="KW-0813">Transport</keyword>
<organism evidence="7 8">
    <name type="scientific">Micromonospora zhanjiangensis</name>
    <dbReference type="NCBI Taxonomy" id="1522057"/>
    <lineage>
        <taxon>Bacteria</taxon>
        <taxon>Bacillati</taxon>
        <taxon>Actinomycetota</taxon>
        <taxon>Actinomycetes</taxon>
        <taxon>Micromonosporales</taxon>
        <taxon>Micromonosporaceae</taxon>
        <taxon>Micromonospora</taxon>
    </lineage>
</organism>
<dbReference type="Gene3D" id="3.90.76.10">
    <property type="entry name" value="Dipeptide-binding Protein, Domain 1"/>
    <property type="match status" value="1"/>
</dbReference>
<dbReference type="RefSeq" id="WP_377547664.1">
    <property type="nucleotide sequence ID" value="NZ_JBHSBN010000012.1"/>
</dbReference>
<evidence type="ECO:0000256" key="3">
    <source>
        <dbReference type="ARBA" id="ARBA00022448"/>
    </source>
</evidence>
<feature type="signal peptide" evidence="5">
    <location>
        <begin position="1"/>
        <end position="29"/>
    </location>
</feature>
<evidence type="ECO:0000313" key="7">
    <source>
        <dbReference type="EMBL" id="MFC4108002.1"/>
    </source>
</evidence>
<dbReference type="EMBL" id="JBHSBN010000012">
    <property type="protein sequence ID" value="MFC4108002.1"/>
    <property type="molecule type" value="Genomic_DNA"/>
</dbReference>